<evidence type="ECO:0000313" key="1">
    <source>
        <dbReference type="EMBL" id="PHK02024.1"/>
    </source>
</evidence>
<comment type="caution">
    <text evidence="1">The sequence shown here is derived from an EMBL/GenBank/DDBJ whole genome shotgun (WGS) entry which is preliminary data.</text>
</comment>
<dbReference type="EMBL" id="LAHD01000061">
    <property type="protein sequence ID" value="PHK02024.1"/>
    <property type="molecule type" value="Genomic_DNA"/>
</dbReference>
<dbReference type="Proteomes" id="UP000222310">
    <property type="component" value="Unassembled WGS sequence"/>
</dbReference>
<gene>
    <name evidence="1" type="ORF">VF08_20245</name>
</gene>
<proteinExistence type="predicted"/>
<sequence>MMFLLSDLKLRIDYNLKTKQKFTKKYLLMLNLILPQVSVYTPWKRYFERILNNRLSMYKKFFEI</sequence>
<accession>A0A9Q5ZAB7</accession>
<dbReference type="AlphaFoldDB" id="A0A9Q5ZAB7"/>
<name>A0A9Q5ZAB7_NOSLI</name>
<evidence type="ECO:0000313" key="2">
    <source>
        <dbReference type="Proteomes" id="UP000222310"/>
    </source>
</evidence>
<protein>
    <submittedName>
        <fullName evidence="1">Uncharacterized protein</fullName>
    </submittedName>
</protein>
<reference evidence="1 2" key="1">
    <citation type="submission" date="2015-02" db="EMBL/GenBank/DDBJ databases">
        <title>Nostoc linckia genome annotation.</title>
        <authorList>
            <person name="Zhou Z."/>
        </authorList>
    </citation>
    <scope>NUCLEOTIDE SEQUENCE [LARGE SCALE GENOMIC DNA]</scope>
    <source>
        <strain evidence="2">z8</strain>
    </source>
</reference>
<organism evidence="1 2">
    <name type="scientific">Nostoc linckia z8</name>
    <dbReference type="NCBI Taxonomy" id="1628746"/>
    <lineage>
        <taxon>Bacteria</taxon>
        <taxon>Bacillati</taxon>
        <taxon>Cyanobacteriota</taxon>
        <taxon>Cyanophyceae</taxon>
        <taxon>Nostocales</taxon>
        <taxon>Nostocaceae</taxon>
        <taxon>Nostoc</taxon>
    </lineage>
</organism>